<evidence type="ECO:0000313" key="5">
    <source>
        <dbReference type="EMBL" id="KAL0406817.1"/>
    </source>
</evidence>
<dbReference type="InterPro" id="IPR019734">
    <property type="entry name" value="TPR_rpt"/>
</dbReference>
<dbReference type="GO" id="GO:0003729">
    <property type="term" value="F:mRNA binding"/>
    <property type="evidence" value="ECO:0007669"/>
    <property type="project" value="UniProtKB-ARBA"/>
</dbReference>
<dbReference type="AlphaFoldDB" id="A0AAW2TQ94"/>
<evidence type="ECO:0000256" key="3">
    <source>
        <dbReference type="PROSITE-ProRule" id="PRU00339"/>
    </source>
</evidence>
<feature type="repeat" description="TPR" evidence="3">
    <location>
        <begin position="164"/>
        <end position="197"/>
    </location>
</feature>
<evidence type="ECO:0000256" key="2">
    <source>
        <dbReference type="ARBA" id="ARBA00022737"/>
    </source>
</evidence>
<sequence length="215" mass="24967">MDKLTRERSDLSGMEKLLDEIEAQQDISIDWATYSIVAYQFHKSKREGESGNIHEEVRREGWYNHLISHYAHLGYKDEMLRIWGLQKISKKQINQDYITMLGSLVKLGELETAEAVLKEWDSSCCTYNFEVPNILLTGYCQKGLVQKSETMLRNIVERGKKPTPDSWAIIAAGYLDQNDLEKAFQCMKEALAVKENNKKWMPKRGQIKKNITMAW</sequence>
<dbReference type="PROSITE" id="PS50005">
    <property type="entry name" value="TPR"/>
    <property type="match status" value="1"/>
</dbReference>
<organism evidence="5">
    <name type="scientific">Sesamum latifolium</name>
    <dbReference type="NCBI Taxonomy" id="2727402"/>
    <lineage>
        <taxon>Eukaryota</taxon>
        <taxon>Viridiplantae</taxon>
        <taxon>Streptophyta</taxon>
        <taxon>Embryophyta</taxon>
        <taxon>Tracheophyta</taxon>
        <taxon>Spermatophyta</taxon>
        <taxon>Magnoliopsida</taxon>
        <taxon>eudicotyledons</taxon>
        <taxon>Gunneridae</taxon>
        <taxon>Pentapetalae</taxon>
        <taxon>asterids</taxon>
        <taxon>lamiids</taxon>
        <taxon>Lamiales</taxon>
        <taxon>Pedaliaceae</taxon>
        <taxon>Sesamum</taxon>
    </lineage>
</organism>
<comment type="caution">
    <text evidence="5">The sequence shown here is derived from an EMBL/GenBank/DDBJ whole genome shotgun (WGS) entry which is preliminary data.</text>
</comment>
<accession>A0AAW2TQ94</accession>
<proteinExistence type="inferred from homology"/>
<evidence type="ECO:0000256" key="4">
    <source>
        <dbReference type="PROSITE-ProRule" id="PRU00708"/>
    </source>
</evidence>
<dbReference type="PROSITE" id="PS51375">
    <property type="entry name" value="PPR"/>
    <property type="match status" value="1"/>
</dbReference>
<reference evidence="5" key="1">
    <citation type="submission" date="2020-06" db="EMBL/GenBank/DDBJ databases">
        <authorList>
            <person name="Li T."/>
            <person name="Hu X."/>
            <person name="Zhang T."/>
            <person name="Song X."/>
            <person name="Zhang H."/>
            <person name="Dai N."/>
            <person name="Sheng W."/>
            <person name="Hou X."/>
            <person name="Wei L."/>
        </authorList>
    </citation>
    <scope>NUCLEOTIDE SEQUENCE</scope>
    <source>
        <strain evidence="5">KEN1</strain>
        <tissue evidence="5">Leaf</tissue>
    </source>
</reference>
<reference evidence="5" key="2">
    <citation type="journal article" date="2024" name="Plant">
        <title>Genomic evolution and insights into agronomic trait innovations of Sesamum species.</title>
        <authorList>
            <person name="Miao H."/>
            <person name="Wang L."/>
            <person name="Qu L."/>
            <person name="Liu H."/>
            <person name="Sun Y."/>
            <person name="Le M."/>
            <person name="Wang Q."/>
            <person name="Wei S."/>
            <person name="Zheng Y."/>
            <person name="Lin W."/>
            <person name="Duan Y."/>
            <person name="Cao H."/>
            <person name="Xiong S."/>
            <person name="Wang X."/>
            <person name="Wei L."/>
            <person name="Li C."/>
            <person name="Ma Q."/>
            <person name="Ju M."/>
            <person name="Zhao R."/>
            <person name="Li G."/>
            <person name="Mu C."/>
            <person name="Tian Q."/>
            <person name="Mei H."/>
            <person name="Zhang T."/>
            <person name="Gao T."/>
            <person name="Zhang H."/>
        </authorList>
    </citation>
    <scope>NUCLEOTIDE SEQUENCE</scope>
    <source>
        <strain evidence="5">KEN1</strain>
    </source>
</reference>
<dbReference type="GO" id="GO:0005739">
    <property type="term" value="C:mitochondrion"/>
    <property type="evidence" value="ECO:0007669"/>
    <property type="project" value="TreeGrafter"/>
</dbReference>
<dbReference type="InterPro" id="IPR011990">
    <property type="entry name" value="TPR-like_helical_dom_sf"/>
</dbReference>
<dbReference type="PANTHER" id="PTHR45717:SF7">
    <property type="entry name" value="PENTACOTRIPEPTIDE-REPEAT REGION OF PRORP DOMAIN-CONTAINING PROTEIN"/>
    <property type="match status" value="1"/>
</dbReference>
<comment type="similarity">
    <text evidence="1">Belongs to the PPR family. P subfamily.</text>
</comment>
<dbReference type="Gene3D" id="1.25.40.10">
    <property type="entry name" value="Tetratricopeptide repeat domain"/>
    <property type="match status" value="1"/>
</dbReference>
<keyword evidence="2" id="KW-0677">Repeat</keyword>
<evidence type="ECO:0000256" key="1">
    <source>
        <dbReference type="ARBA" id="ARBA00007626"/>
    </source>
</evidence>
<name>A0AAW2TQ94_9LAMI</name>
<dbReference type="EMBL" id="JACGWN010000014">
    <property type="protein sequence ID" value="KAL0406817.1"/>
    <property type="molecule type" value="Genomic_DNA"/>
</dbReference>
<dbReference type="InterPro" id="IPR002885">
    <property type="entry name" value="PPR_rpt"/>
</dbReference>
<protein>
    <submittedName>
        <fullName evidence="5">Pentatricopeptide repeat-containing protein, mitochondrial</fullName>
    </submittedName>
</protein>
<gene>
    <name evidence="5" type="ORF">Slati_3995600</name>
</gene>
<keyword evidence="3" id="KW-0802">TPR repeat</keyword>
<feature type="repeat" description="PPR" evidence="4">
    <location>
        <begin position="128"/>
        <end position="162"/>
    </location>
</feature>
<dbReference type="Pfam" id="PF01535">
    <property type="entry name" value="PPR"/>
    <property type="match status" value="2"/>
</dbReference>
<dbReference type="PANTHER" id="PTHR45717">
    <property type="entry name" value="OS12G0527900 PROTEIN"/>
    <property type="match status" value="1"/>
</dbReference>
<dbReference type="NCBIfam" id="TIGR00756">
    <property type="entry name" value="PPR"/>
    <property type="match status" value="1"/>
</dbReference>
<dbReference type="SUPFAM" id="SSF48452">
    <property type="entry name" value="TPR-like"/>
    <property type="match status" value="1"/>
</dbReference>